<evidence type="ECO:0000313" key="4">
    <source>
        <dbReference type="EMBL" id="GEP41325.1"/>
    </source>
</evidence>
<feature type="domain" description="SGNH hydrolase-type esterase" evidence="3">
    <location>
        <begin position="28"/>
        <end position="209"/>
    </location>
</feature>
<name>A0A512M3J7_9BACT</name>
<dbReference type="PANTHER" id="PTHR43695">
    <property type="entry name" value="PUTATIVE (AFU_ORTHOLOGUE AFUA_2G17250)-RELATED"/>
    <property type="match status" value="1"/>
</dbReference>
<dbReference type="EMBL" id="BKAG01000003">
    <property type="protein sequence ID" value="GEP41325.1"/>
    <property type="molecule type" value="Genomic_DNA"/>
</dbReference>
<evidence type="ECO:0000256" key="2">
    <source>
        <dbReference type="ARBA" id="ARBA00022801"/>
    </source>
</evidence>
<accession>A0A512M3J7</accession>
<dbReference type="InterPro" id="IPR036278">
    <property type="entry name" value="Sialidase_sf"/>
</dbReference>
<proteinExistence type="inferred from homology"/>
<evidence type="ECO:0000313" key="5">
    <source>
        <dbReference type="Proteomes" id="UP000321577"/>
    </source>
</evidence>
<keyword evidence="2" id="KW-0378">Hydrolase</keyword>
<dbReference type="GO" id="GO:0016788">
    <property type="term" value="F:hydrolase activity, acting on ester bonds"/>
    <property type="evidence" value="ECO:0007669"/>
    <property type="project" value="UniProtKB-ARBA"/>
</dbReference>
<comment type="caution">
    <text evidence="4">The sequence shown here is derived from an EMBL/GenBank/DDBJ whole genome shotgun (WGS) entry which is preliminary data.</text>
</comment>
<dbReference type="AlphaFoldDB" id="A0A512M3J7"/>
<evidence type="ECO:0000259" key="3">
    <source>
        <dbReference type="Pfam" id="PF13472"/>
    </source>
</evidence>
<keyword evidence="5" id="KW-1185">Reference proteome</keyword>
<dbReference type="CDD" id="cd15482">
    <property type="entry name" value="Sialidase_non-viral"/>
    <property type="match status" value="1"/>
</dbReference>
<dbReference type="OrthoDB" id="833750at2"/>
<dbReference type="SUPFAM" id="SSF52266">
    <property type="entry name" value="SGNH hydrolase"/>
    <property type="match status" value="1"/>
</dbReference>
<organism evidence="4 5">
    <name type="scientific">Brevifollis gellanilyticus</name>
    <dbReference type="NCBI Taxonomy" id="748831"/>
    <lineage>
        <taxon>Bacteria</taxon>
        <taxon>Pseudomonadati</taxon>
        <taxon>Verrucomicrobiota</taxon>
        <taxon>Verrucomicrobiia</taxon>
        <taxon>Verrucomicrobiales</taxon>
        <taxon>Verrucomicrobiaceae</taxon>
    </lineage>
</organism>
<dbReference type="Gene3D" id="2.120.10.10">
    <property type="match status" value="1"/>
</dbReference>
<comment type="similarity">
    <text evidence="1">Belongs to the 'GDSL' lipolytic enzyme family.</text>
</comment>
<dbReference type="InterPro" id="IPR036514">
    <property type="entry name" value="SGNH_hydro_sf"/>
</dbReference>
<dbReference type="InterPro" id="IPR037459">
    <property type="entry name" value="RhgT-like"/>
</dbReference>
<dbReference type="Gene3D" id="3.40.50.1110">
    <property type="entry name" value="SGNH hydrolase"/>
    <property type="match status" value="1"/>
</dbReference>
<dbReference type="CDD" id="cd01821">
    <property type="entry name" value="Rhamnogalacturan_acetylesterase_like"/>
    <property type="match status" value="1"/>
</dbReference>
<dbReference type="PANTHER" id="PTHR43695:SF1">
    <property type="entry name" value="RHAMNOGALACTURONAN ACETYLESTERASE"/>
    <property type="match status" value="1"/>
</dbReference>
<gene>
    <name evidence="4" type="ORF">BGE01nite_06160</name>
</gene>
<dbReference type="Pfam" id="PF13472">
    <property type="entry name" value="Lipase_GDSL_2"/>
    <property type="match status" value="1"/>
</dbReference>
<dbReference type="RefSeq" id="WP_146848791.1">
    <property type="nucleotide sequence ID" value="NZ_BKAG01000003.1"/>
</dbReference>
<reference evidence="4 5" key="1">
    <citation type="submission" date="2019-07" db="EMBL/GenBank/DDBJ databases">
        <title>Whole genome shotgun sequence of Brevifollis gellanilyticus NBRC 108608.</title>
        <authorList>
            <person name="Hosoyama A."/>
            <person name="Uohara A."/>
            <person name="Ohji S."/>
            <person name="Ichikawa N."/>
        </authorList>
    </citation>
    <scope>NUCLEOTIDE SEQUENCE [LARGE SCALE GENOMIC DNA]</scope>
    <source>
        <strain evidence="4 5">NBRC 108608</strain>
    </source>
</reference>
<protein>
    <recommendedName>
        <fullName evidence="3">SGNH hydrolase-type esterase domain-containing protein</fullName>
    </recommendedName>
</protein>
<evidence type="ECO:0000256" key="1">
    <source>
        <dbReference type="ARBA" id="ARBA00008668"/>
    </source>
</evidence>
<sequence>MRLLTFVLGWICVSHALCQEPLKIVLAGDSTVATQSNPPKDRPTLAGWGQMLNEFLPKMNVVNHARSGASTKSFRTLGLWDRVLKEKGQWVLIQFGHNDQKMQDPARGTDPATTYRDNLKAFILEVRGTGGKPVLITSVARRVYENGKLTTTLTPYVEAALAVGKEMEVPVIDLHRASFALFQQMGEKFCQLYGPSVEDRSHFSNEGARMMARLVAEGIVREVPELRDYVRLQPPPPAGLPYEVKLTTVSKGYDGKTCWVHPRAGAIPGKTPSVVLTMQKLLLTGSDIFYALNDVRSEDLGQTWSEIREHTDTLGRRTEVDGTIVAACDFTPKFHAKSGKLLGIGHTVRYQGDRVIENRPRESSWSVYDEKTRAWTPWTTLALPKEPKFYNAGAGSVQRVDLENGDILLPIYGKAEADKHYRVTVLSCSFDGTTLKFIEQGNELTLASGRGVYEPSLIRCDGRFFLTLRNDTAGYVCTSEDGLHFSAIQPWKFDDGSELGNYNTQHHWVTHKDRLYLVYTRKGAHNDHVFRHRAPLFMAEVDQKTLAVKRSTENILIPERGARVCNFGITEVSDNETWVTVAEWMQTLSPNIVIKPDNAFGADNSVYAARILWKD</sequence>
<dbReference type="Proteomes" id="UP000321577">
    <property type="component" value="Unassembled WGS sequence"/>
</dbReference>
<dbReference type="InterPro" id="IPR013830">
    <property type="entry name" value="SGNH_hydro"/>
</dbReference>
<dbReference type="SUPFAM" id="SSF50939">
    <property type="entry name" value="Sialidases"/>
    <property type="match status" value="1"/>
</dbReference>